<sequence length="220" mass="23611">MREGLIRFATMTGAVAQAALWLAGTGLVLMTVFVFAQVFYRYAIGSSLFWAEPAAVMLMGWFIFLGAAVGVKEGYHLSFDVGLMVVPESWRPWFHSFSDVVVTGFGFGMAWFGWQLAARASTGVVPGLGISRLWDFAPLIGGGVLLMLFSVERILRRAAGLRTMRFGDNDDAIDGEIDGLAGAGSAAALMAADPRTTDPHATDPRADRTTTAAPRARKGD</sequence>
<dbReference type="EMBL" id="SUNI01000007">
    <property type="protein sequence ID" value="TJZ91793.1"/>
    <property type="molecule type" value="Genomic_DNA"/>
</dbReference>
<keyword evidence="2 9" id="KW-0813">Transport</keyword>
<comment type="similarity">
    <text evidence="8 9">Belongs to the TRAP transporter small permease family.</text>
</comment>
<dbReference type="GO" id="GO:0022857">
    <property type="term" value="F:transmembrane transporter activity"/>
    <property type="evidence" value="ECO:0007669"/>
    <property type="project" value="UniProtKB-UniRule"/>
</dbReference>
<feature type="region of interest" description="Disordered" evidence="10">
    <location>
        <begin position="191"/>
        <end position="220"/>
    </location>
</feature>
<comment type="caution">
    <text evidence="12">The sequence shown here is derived from an EMBL/GenBank/DDBJ whole genome shotgun (WGS) entry which is preliminary data.</text>
</comment>
<feature type="transmembrane region" description="Helical" evidence="9">
    <location>
        <begin position="20"/>
        <end position="42"/>
    </location>
</feature>
<dbReference type="Pfam" id="PF04290">
    <property type="entry name" value="DctQ"/>
    <property type="match status" value="1"/>
</dbReference>
<feature type="transmembrane region" description="Helical" evidence="9">
    <location>
        <begin position="92"/>
        <end position="116"/>
    </location>
</feature>
<proteinExistence type="inferred from homology"/>
<dbReference type="GO" id="GO:0005886">
    <property type="term" value="C:plasma membrane"/>
    <property type="evidence" value="ECO:0007669"/>
    <property type="project" value="UniProtKB-SubCell"/>
</dbReference>
<feature type="transmembrane region" description="Helical" evidence="9">
    <location>
        <begin position="48"/>
        <end position="71"/>
    </location>
</feature>
<dbReference type="Proteomes" id="UP000309747">
    <property type="component" value="Unassembled WGS sequence"/>
</dbReference>
<evidence type="ECO:0000256" key="2">
    <source>
        <dbReference type="ARBA" id="ARBA00022448"/>
    </source>
</evidence>
<dbReference type="GO" id="GO:0015740">
    <property type="term" value="P:C4-dicarboxylate transport"/>
    <property type="evidence" value="ECO:0007669"/>
    <property type="project" value="TreeGrafter"/>
</dbReference>
<protein>
    <recommendedName>
        <fullName evidence="9">TRAP transporter small permease protein</fullName>
    </recommendedName>
</protein>
<dbReference type="AlphaFoldDB" id="A0A4U0R9D5"/>
<dbReference type="RefSeq" id="WP_136885962.1">
    <property type="nucleotide sequence ID" value="NZ_SUNI01000007.1"/>
</dbReference>
<dbReference type="PANTHER" id="PTHR35011:SF11">
    <property type="entry name" value="TRAP TRANSPORTER SMALL PERMEASE PROTEIN"/>
    <property type="match status" value="1"/>
</dbReference>
<keyword evidence="5 9" id="KW-0812">Transmembrane</keyword>
<keyword evidence="4 9" id="KW-0997">Cell inner membrane</keyword>
<evidence type="ECO:0000313" key="12">
    <source>
        <dbReference type="EMBL" id="TJZ91793.1"/>
    </source>
</evidence>
<evidence type="ECO:0000256" key="6">
    <source>
        <dbReference type="ARBA" id="ARBA00022989"/>
    </source>
</evidence>
<evidence type="ECO:0000256" key="7">
    <source>
        <dbReference type="ARBA" id="ARBA00023136"/>
    </source>
</evidence>
<dbReference type="InterPro" id="IPR055348">
    <property type="entry name" value="DctQ"/>
</dbReference>
<dbReference type="InterPro" id="IPR007387">
    <property type="entry name" value="TRAP_DctQ"/>
</dbReference>
<evidence type="ECO:0000256" key="5">
    <source>
        <dbReference type="ARBA" id="ARBA00022692"/>
    </source>
</evidence>
<evidence type="ECO:0000256" key="9">
    <source>
        <dbReference type="RuleBase" id="RU369079"/>
    </source>
</evidence>
<evidence type="ECO:0000256" key="1">
    <source>
        <dbReference type="ARBA" id="ARBA00004429"/>
    </source>
</evidence>
<evidence type="ECO:0000259" key="11">
    <source>
        <dbReference type="Pfam" id="PF04290"/>
    </source>
</evidence>
<dbReference type="OrthoDB" id="4964541at2"/>
<keyword evidence="3" id="KW-1003">Cell membrane</keyword>
<dbReference type="PANTHER" id="PTHR35011">
    <property type="entry name" value="2,3-DIKETO-L-GULONATE TRAP TRANSPORTER SMALL PERMEASE PROTEIN YIAM"/>
    <property type="match status" value="1"/>
</dbReference>
<evidence type="ECO:0000256" key="3">
    <source>
        <dbReference type="ARBA" id="ARBA00022475"/>
    </source>
</evidence>
<comment type="subcellular location">
    <subcellularLocation>
        <location evidence="1 9">Cell inner membrane</location>
        <topology evidence="1 9">Multi-pass membrane protein</topology>
    </subcellularLocation>
</comment>
<keyword evidence="13" id="KW-1185">Reference proteome</keyword>
<gene>
    <name evidence="12" type="ORF">FA743_09970</name>
</gene>
<evidence type="ECO:0000256" key="8">
    <source>
        <dbReference type="ARBA" id="ARBA00038436"/>
    </source>
</evidence>
<feature type="transmembrane region" description="Helical" evidence="9">
    <location>
        <begin position="136"/>
        <end position="155"/>
    </location>
</feature>
<evidence type="ECO:0000256" key="4">
    <source>
        <dbReference type="ARBA" id="ARBA00022519"/>
    </source>
</evidence>
<name>A0A4U0R9D5_9RHOB</name>
<accession>A0A4U0R9D5</accession>
<feature type="compositionally biased region" description="Basic and acidic residues" evidence="10">
    <location>
        <begin position="195"/>
        <end position="208"/>
    </location>
</feature>
<feature type="domain" description="Tripartite ATP-independent periplasmic transporters DctQ component" evidence="11">
    <location>
        <begin position="30"/>
        <end position="158"/>
    </location>
</feature>
<keyword evidence="7 9" id="KW-0472">Membrane</keyword>
<evidence type="ECO:0000256" key="10">
    <source>
        <dbReference type="SAM" id="MobiDB-lite"/>
    </source>
</evidence>
<keyword evidence="6 9" id="KW-1133">Transmembrane helix</keyword>
<organism evidence="12 13">
    <name type="scientific">Paracoccus gahaiensis</name>
    <dbReference type="NCBI Taxonomy" id="1706839"/>
    <lineage>
        <taxon>Bacteria</taxon>
        <taxon>Pseudomonadati</taxon>
        <taxon>Pseudomonadota</taxon>
        <taxon>Alphaproteobacteria</taxon>
        <taxon>Rhodobacterales</taxon>
        <taxon>Paracoccaceae</taxon>
        <taxon>Paracoccus</taxon>
    </lineage>
</organism>
<comment type="function">
    <text evidence="9">Part of the tripartite ATP-independent periplasmic (TRAP) transport system.</text>
</comment>
<comment type="subunit">
    <text evidence="9">The complex comprises the extracytoplasmic solute receptor protein and the two transmembrane proteins.</text>
</comment>
<evidence type="ECO:0000313" key="13">
    <source>
        <dbReference type="Proteomes" id="UP000309747"/>
    </source>
</evidence>
<reference evidence="12 13" key="1">
    <citation type="submission" date="2019-04" db="EMBL/GenBank/DDBJ databases">
        <authorList>
            <person name="Li J."/>
        </authorList>
    </citation>
    <scope>NUCLEOTIDE SEQUENCE [LARGE SCALE GENOMIC DNA]</scope>
    <source>
        <strain evidence="12 13">KCTC 42687</strain>
    </source>
</reference>